<organism evidence="3 4">
    <name type="scientific">Talaromyces atroroseus</name>
    <dbReference type="NCBI Taxonomy" id="1441469"/>
    <lineage>
        <taxon>Eukaryota</taxon>
        <taxon>Fungi</taxon>
        <taxon>Dikarya</taxon>
        <taxon>Ascomycota</taxon>
        <taxon>Pezizomycotina</taxon>
        <taxon>Eurotiomycetes</taxon>
        <taxon>Eurotiomycetidae</taxon>
        <taxon>Eurotiales</taxon>
        <taxon>Trichocomaceae</taxon>
        <taxon>Talaromyces</taxon>
        <taxon>Talaromyces sect. Trachyspermi</taxon>
    </lineage>
</organism>
<keyword evidence="4" id="KW-1185">Reference proteome</keyword>
<dbReference type="PANTHER" id="PTHR31956">
    <property type="entry name" value="NON-SPECIFIC PHOSPHOLIPASE C4-RELATED"/>
    <property type="match status" value="1"/>
</dbReference>
<dbReference type="Pfam" id="PF04185">
    <property type="entry name" value="Phosphoesterase"/>
    <property type="match status" value="2"/>
</dbReference>
<protein>
    <submittedName>
        <fullName evidence="3">Uncharacterized protein</fullName>
    </submittedName>
</protein>
<dbReference type="AlphaFoldDB" id="A0A225AXN3"/>
<dbReference type="GeneID" id="31004802"/>
<dbReference type="OrthoDB" id="5135119at2759"/>
<dbReference type="GO" id="GO:0042578">
    <property type="term" value="F:phosphoric ester hydrolase activity"/>
    <property type="evidence" value="ECO:0007669"/>
    <property type="project" value="UniProtKB-ARBA"/>
</dbReference>
<feature type="signal peptide" evidence="2">
    <location>
        <begin position="1"/>
        <end position="20"/>
    </location>
</feature>
<evidence type="ECO:0000256" key="1">
    <source>
        <dbReference type="ARBA" id="ARBA00022801"/>
    </source>
</evidence>
<dbReference type="InterPro" id="IPR017850">
    <property type="entry name" value="Alkaline_phosphatase_core_sf"/>
</dbReference>
<dbReference type="Proteomes" id="UP000214365">
    <property type="component" value="Unassembled WGS sequence"/>
</dbReference>
<dbReference type="GO" id="GO:0009395">
    <property type="term" value="P:phospholipid catabolic process"/>
    <property type="evidence" value="ECO:0007669"/>
    <property type="project" value="TreeGrafter"/>
</dbReference>
<evidence type="ECO:0000256" key="2">
    <source>
        <dbReference type="SAM" id="SignalP"/>
    </source>
</evidence>
<comment type="caution">
    <text evidence="3">The sequence shown here is derived from an EMBL/GenBank/DDBJ whole genome shotgun (WGS) entry which is preliminary data.</text>
</comment>
<sequence>MKSLAPTMKGLLAMAALATASPVLSNSSNSRNNNQWTNIRKNIKHVVYLMMENHSFDNIAGYWNFREDIDNLANREEPFCNPYTNPNWTVWGEPLLVCAAPRAGEVPLNDPDHDLAGTNYEIFQTYYPTDESVPTMMGFVDRESTLYSSSPGDSAFVIKSYSQQETATLVEIAQNFAFWDTYFAEHPGPTNPNRQFATSGSTCGFVDDTTQAAGFWNNVTGTTCAMSIFESLTNANISWKNWVQQNAVGNLATADKFYTDLQEGTLPQFSYINPECCTIDSMHPTSNLAAGASMIKHLYDAVRNSQYWDNVLIIINFDEHGGFADHVPPPMNIPPPEDGIIFNGSSEGFNLTYTFNRLGIRVPAFLISPWIPANTLIHDEGTMYADNSAYTHTSFLHFLQELWGLEGLNNRVQWAKTFEYVFSNEPRTDAPTNLSTPIWYGGSTGPQPDAFYLLNQPYSYYARLDD</sequence>
<dbReference type="Gene3D" id="3.40.720.10">
    <property type="entry name" value="Alkaline Phosphatase, subunit A"/>
    <property type="match status" value="1"/>
</dbReference>
<reference evidence="3 4" key="1">
    <citation type="submission" date="2015-06" db="EMBL/GenBank/DDBJ databases">
        <title>Talaromyces atroroseus IBT 11181 draft genome.</title>
        <authorList>
            <person name="Rasmussen K.B."/>
            <person name="Rasmussen S."/>
            <person name="Petersen B."/>
            <person name="Sicheritz-Ponten T."/>
            <person name="Mortensen U.H."/>
            <person name="Thrane U."/>
        </authorList>
    </citation>
    <scope>NUCLEOTIDE SEQUENCE [LARGE SCALE GENOMIC DNA]</scope>
    <source>
        <strain evidence="3 4">IBT 11181</strain>
    </source>
</reference>
<proteinExistence type="predicted"/>
<dbReference type="EMBL" id="LFMY01000007">
    <property type="protein sequence ID" value="OKL59736.1"/>
    <property type="molecule type" value="Genomic_DNA"/>
</dbReference>
<dbReference type="InterPro" id="IPR007312">
    <property type="entry name" value="Phosphoesterase"/>
</dbReference>
<feature type="chain" id="PRO_5012036352" evidence="2">
    <location>
        <begin position="21"/>
        <end position="466"/>
    </location>
</feature>
<dbReference type="PANTHER" id="PTHR31956:SF1">
    <property type="entry name" value="NON-SPECIFIC PHOSPHOLIPASE C1"/>
    <property type="match status" value="1"/>
</dbReference>
<dbReference type="STRING" id="1441469.A0A225AXN3"/>
<keyword evidence="1" id="KW-0378">Hydrolase</keyword>
<accession>A0A225AXN3</accession>
<gene>
    <name evidence="3" type="ORF">UA08_05046</name>
</gene>
<evidence type="ECO:0000313" key="3">
    <source>
        <dbReference type="EMBL" id="OKL59736.1"/>
    </source>
</evidence>
<keyword evidence="2" id="KW-0732">Signal</keyword>
<evidence type="ECO:0000313" key="4">
    <source>
        <dbReference type="Proteomes" id="UP000214365"/>
    </source>
</evidence>
<name>A0A225AXN3_TALAT</name>
<dbReference type="RefSeq" id="XP_020119857.1">
    <property type="nucleotide sequence ID" value="XM_020267797.1"/>
</dbReference>